<name>A0A2R3ZAC1_9FLAO</name>
<dbReference type="InterPro" id="IPR036390">
    <property type="entry name" value="WH_DNA-bd_sf"/>
</dbReference>
<gene>
    <name evidence="1" type="ORF">C7S20_19320</name>
</gene>
<evidence type="ECO:0000313" key="2">
    <source>
        <dbReference type="Proteomes" id="UP000241507"/>
    </source>
</evidence>
<evidence type="ECO:0000313" key="1">
    <source>
        <dbReference type="EMBL" id="AVR47229.1"/>
    </source>
</evidence>
<protein>
    <recommendedName>
        <fullName evidence="3">Transcriptional regulator</fullName>
    </recommendedName>
</protein>
<accession>A0A2R3ZAC1</accession>
<organism evidence="1 2">
    <name type="scientific">Christiangramia fulva</name>
    <dbReference type="NCBI Taxonomy" id="2126553"/>
    <lineage>
        <taxon>Bacteria</taxon>
        <taxon>Pseudomonadati</taxon>
        <taxon>Bacteroidota</taxon>
        <taxon>Flavobacteriia</taxon>
        <taxon>Flavobacteriales</taxon>
        <taxon>Flavobacteriaceae</taxon>
        <taxon>Christiangramia</taxon>
    </lineage>
</organism>
<dbReference type="Gene3D" id="1.10.10.10">
    <property type="entry name" value="Winged helix-like DNA-binding domain superfamily/Winged helix DNA-binding domain"/>
    <property type="match status" value="1"/>
</dbReference>
<evidence type="ECO:0008006" key="3">
    <source>
        <dbReference type="Google" id="ProtNLM"/>
    </source>
</evidence>
<keyword evidence="2" id="KW-1185">Reference proteome</keyword>
<dbReference type="InterPro" id="IPR036388">
    <property type="entry name" value="WH-like_DNA-bd_sf"/>
</dbReference>
<proteinExistence type="predicted"/>
<dbReference type="Proteomes" id="UP000241507">
    <property type="component" value="Chromosome"/>
</dbReference>
<dbReference type="RefSeq" id="WP_107013995.1">
    <property type="nucleotide sequence ID" value="NZ_CP028136.1"/>
</dbReference>
<dbReference type="OrthoDB" id="1448957at2"/>
<dbReference type="SUPFAM" id="SSF46785">
    <property type="entry name" value="Winged helix' DNA-binding domain"/>
    <property type="match status" value="1"/>
</dbReference>
<dbReference type="KEGG" id="grs:C7S20_19320"/>
<reference evidence="2" key="1">
    <citation type="submission" date="2018-03" db="EMBL/GenBank/DDBJ databases">
        <title>Gramella fulva sp. nov., isolated from a dry surface of tidal flat.</title>
        <authorList>
            <person name="Hwang S.H."/>
            <person name="Hwang W.M."/>
            <person name="Kang K."/>
            <person name="Ahn T.-Y."/>
        </authorList>
    </citation>
    <scope>NUCLEOTIDE SEQUENCE [LARGE SCALE GENOMIC DNA]</scope>
    <source>
        <strain evidence="2">SH35</strain>
    </source>
</reference>
<sequence length="91" mass="10382">MKTTSIEAHEFVKDKKSRMHKNILQTLRVIGKGSFRDMAHAGGLKEAQVWKRLSEMKELGYIVEVGIKVCPESNRKVTVWAINESKQLSLL</sequence>
<dbReference type="AlphaFoldDB" id="A0A2R3ZAC1"/>
<dbReference type="EMBL" id="CP028136">
    <property type="protein sequence ID" value="AVR47229.1"/>
    <property type="molecule type" value="Genomic_DNA"/>
</dbReference>